<name>A0A2H3JQ18_WOLCO</name>
<dbReference type="Proteomes" id="UP000218811">
    <property type="component" value="Unassembled WGS sequence"/>
</dbReference>
<dbReference type="InterPro" id="IPR038275">
    <property type="entry name" value="Nuf2_N_sf"/>
</dbReference>
<reference evidence="6 7" key="1">
    <citation type="journal article" date="2012" name="Science">
        <title>The Paleozoic origin of enzymatic lignin decomposition reconstructed from 31 fungal genomes.</title>
        <authorList>
            <person name="Floudas D."/>
            <person name="Binder M."/>
            <person name="Riley R."/>
            <person name="Barry K."/>
            <person name="Blanchette R.A."/>
            <person name="Henrissat B."/>
            <person name="Martinez A.T."/>
            <person name="Otillar R."/>
            <person name="Spatafora J.W."/>
            <person name="Yadav J.S."/>
            <person name="Aerts A."/>
            <person name="Benoit I."/>
            <person name="Boyd A."/>
            <person name="Carlson A."/>
            <person name="Copeland A."/>
            <person name="Coutinho P.M."/>
            <person name="de Vries R.P."/>
            <person name="Ferreira P."/>
            <person name="Findley K."/>
            <person name="Foster B."/>
            <person name="Gaskell J."/>
            <person name="Glotzer D."/>
            <person name="Gorecki P."/>
            <person name="Heitman J."/>
            <person name="Hesse C."/>
            <person name="Hori C."/>
            <person name="Igarashi K."/>
            <person name="Jurgens J.A."/>
            <person name="Kallen N."/>
            <person name="Kersten P."/>
            <person name="Kohler A."/>
            <person name="Kuees U."/>
            <person name="Kumar T.K.A."/>
            <person name="Kuo A."/>
            <person name="LaButti K."/>
            <person name="Larrondo L.F."/>
            <person name="Lindquist E."/>
            <person name="Ling A."/>
            <person name="Lombard V."/>
            <person name="Lucas S."/>
            <person name="Lundell T."/>
            <person name="Martin R."/>
            <person name="McLaughlin D.J."/>
            <person name="Morgenstern I."/>
            <person name="Morin E."/>
            <person name="Murat C."/>
            <person name="Nagy L.G."/>
            <person name="Nolan M."/>
            <person name="Ohm R.A."/>
            <person name="Patyshakuliyeva A."/>
            <person name="Rokas A."/>
            <person name="Ruiz-Duenas F.J."/>
            <person name="Sabat G."/>
            <person name="Salamov A."/>
            <person name="Samejima M."/>
            <person name="Schmutz J."/>
            <person name="Slot J.C."/>
            <person name="St John F."/>
            <person name="Stenlid J."/>
            <person name="Sun H."/>
            <person name="Sun S."/>
            <person name="Syed K."/>
            <person name="Tsang A."/>
            <person name="Wiebenga A."/>
            <person name="Young D."/>
            <person name="Pisabarro A."/>
            <person name="Eastwood D.C."/>
            <person name="Martin F."/>
            <person name="Cullen D."/>
            <person name="Grigoriev I.V."/>
            <person name="Hibbett D.S."/>
        </authorList>
    </citation>
    <scope>NUCLEOTIDE SEQUENCE [LARGE SCALE GENOMIC DNA]</scope>
    <source>
        <strain evidence="6 7">MD-104</strain>
    </source>
</reference>
<organism evidence="6 7">
    <name type="scientific">Wolfiporia cocos (strain MD-104)</name>
    <name type="common">Brown rot fungus</name>
    <dbReference type="NCBI Taxonomy" id="742152"/>
    <lineage>
        <taxon>Eukaryota</taxon>
        <taxon>Fungi</taxon>
        <taxon>Dikarya</taxon>
        <taxon>Basidiomycota</taxon>
        <taxon>Agaricomycotina</taxon>
        <taxon>Agaricomycetes</taxon>
        <taxon>Polyporales</taxon>
        <taxon>Phaeolaceae</taxon>
        <taxon>Wolfiporia</taxon>
    </lineage>
</organism>
<keyword evidence="3" id="KW-0539">Nucleus</keyword>
<evidence type="ECO:0000256" key="3">
    <source>
        <dbReference type="ARBA" id="ARBA00023242"/>
    </source>
</evidence>
<accession>A0A2H3JQ18</accession>
<feature type="coiled-coil region" evidence="4">
    <location>
        <begin position="155"/>
        <end position="314"/>
    </location>
</feature>
<dbReference type="EMBL" id="KB467942">
    <property type="protein sequence ID" value="PCH38744.1"/>
    <property type="molecule type" value="Genomic_DNA"/>
</dbReference>
<protein>
    <recommendedName>
        <fullName evidence="5">Nuf2 DHR10-like domain-containing protein</fullName>
    </recommendedName>
</protein>
<evidence type="ECO:0000313" key="7">
    <source>
        <dbReference type="Proteomes" id="UP000218811"/>
    </source>
</evidence>
<keyword evidence="7" id="KW-1185">Reference proteome</keyword>
<evidence type="ECO:0000313" key="6">
    <source>
        <dbReference type="EMBL" id="PCH38744.1"/>
    </source>
</evidence>
<dbReference type="Pfam" id="PF18595">
    <property type="entry name" value="Nuf2_DHR10-like"/>
    <property type="match status" value="1"/>
</dbReference>
<keyword evidence="2 4" id="KW-0175">Coiled coil</keyword>
<dbReference type="Gene3D" id="1.10.418.60">
    <property type="entry name" value="Ncd80 complex, Nuf2 subunit"/>
    <property type="match status" value="1"/>
</dbReference>
<evidence type="ECO:0000256" key="1">
    <source>
        <dbReference type="ARBA" id="ARBA00004123"/>
    </source>
</evidence>
<evidence type="ECO:0000256" key="2">
    <source>
        <dbReference type="ARBA" id="ARBA00023054"/>
    </source>
</evidence>
<dbReference type="InterPro" id="IPR041112">
    <property type="entry name" value="Nuf2_DHR10-like"/>
</dbReference>
<dbReference type="OrthoDB" id="8194677at2759"/>
<comment type="subcellular location">
    <subcellularLocation>
        <location evidence="1">Nucleus</location>
    </subcellularLocation>
</comment>
<dbReference type="AlphaFoldDB" id="A0A2H3JQ18"/>
<feature type="domain" description="Nuf2 DHR10-like" evidence="5">
    <location>
        <begin position="147"/>
        <end position="261"/>
    </location>
</feature>
<sequence length="335" mass="39336">MHVHALTNPRQRFAIAAKSRGFCAKDLNNPEPERAHAKFFALINFVKLSEQCETPIPCLRERVKRKEDEPKCEALCHKNTAMTESLGRYKETQLVFLREREALEQEIEAEGVNRETLLIAEQIGPTRSRVVQSPNRIRRNIVTMFATASEDKRTLAMNEAKIRDLQAKIAALLNIEKAVRECVEQLKMYEKETRALDAAQKELGNLRDHLDLKKSERTELLLKRDRVFKQLSNAQEKLDQAQRHVEDKRLASQRALEQLQREYEMAVERREDDKQVEELRREVDKIERKMAEHMKQSQAELNELLTEYWRLRRETEVYMETLAEKRGMQVTSIVV</sequence>
<evidence type="ECO:0000259" key="5">
    <source>
        <dbReference type="Pfam" id="PF18595"/>
    </source>
</evidence>
<dbReference type="GO" id="GO:0005634">
    <property type="term" value="C:nucleus"/>
    <property type="evidence" value="ECO:0007669"/>
    <property type="project" value="UniProtKB-SubCell"/>
</dbReference>
<dbReference type="OMA" id="REYEMAV"/>
<dbReference type="STRING" id="742152.A0A2H3JQ18"/>
<proteinExistence type="predicted"/>
<gene>
    <name evidence="6" type="ORF">WOLCODRAFT_149687</name>
</gene>
<evidence type="ECO:0000256" key="4">
    <source>
        <dbReference type="SAM" id="Coils"/>
    </source>
</evidence>